<dbReference type="Proteomes" id="UP001446032">
    <property type="component" value="Unassembled WGS sequence"/>
</dbReference>
<gene>
    <name evidence="1" type="ORF">WMO75_16155</name>
</gene>
<keyword evidence="2" id="KW-1185">Reference proteome</keyword>
<organism evidence="1 2">
    <name type="scientific">Blautia intestinihominis</name>
    <dbReference type="NCBI Taxonomy" id="3133152"/>
    <lineage>
        <taxon>Bacteria</taxon>
        <taxon>Bacillati</taxon>
        <taxon>Bacillota</taxon>
        <taxon>Clostridia</taxon>
        <taxon>Lachnospirales</taxon>
        <taxon>Lachnospiraceae</taxon>
        <taxon>Blautia</taxon>
    </lineage>
</organism>
<proteinExistence type="predicted"/>
<accession>A0ABV1AP58</accession>
<dbReference type="EMBL" id="JBBMEI010000075">
    <property type="protein sequence ID" value="MEQ2359826.1"/>
    <property type="molecule type" value="Genomic_DNA"/>
</dbReference>
<protein>
    <submittedName>
        <fullName evidence="1">Uncharacterized protein</fullName>
    </submittedName>
</protein>
<evidence type="ECO:0000313" key="2">
    <source>
        <dbReference type="Proteomes" id="UP001446032"/>
    </source>
</evidence>
<reference evidence="1 2" key="1">
    <citation type="submission" date="2024-03" db="EMBL/GenBank/DDBJ databases">
        <title>Human intestinal bacterial collection.</title>
        <authorList>
            <person name="Pauvert C."/>
            <person name="Hitch T.C.A."/>
            <person name="Clavel T."/>
        </authorList>
    </citation>
    <scope>NUCLEOTIDE SEQUENCE [LARGE SCALE GENOMIC DNA]</scope>
    <source>
        <strain evidence="1 2">CLA-AA-H95</strain>
    </source>
</reference>
<name>A0ABV1AP58_9FIRM</name>
<comment type="caution">
    <text evidence="1">The sequence shown here is derived from an EMBL/GenBank/DDBJ whole genome shotgun (WGS) entry which is preliminary data.</text>
</comment>
<evidence type="ECO:0000313" key="1">
    <source>
        <dbReference type="EMBL" id="MEQ2359826.1"/>
    </source>
</evidence>
<sequence>MSVFRKSDRKTLLFYGIIQDKIKYKETSTKCAILFVGHTNLKEGIIMLKFHNNNTTIIATFEDFILTTYVIIDELYHRF</sequence>
<feature type="non-terminal residue" evidence="1">
    <location>
        <position position="79"/>
    </location>
</feature>